<evidence type="ECO:0000313" key="2">
    <source>
        <dbReference type="EMBL" id="PWN18450.1"/>
    </source>
</evidence>
<dbReference type="InterPro" id="IPR056596">
    <property type="entry name" value="FLAD1_M"/>
</dbReference>
<accession>A0A316TZP2</accession>
<dbReference type="SUPFAM" id="SSF53218">
    <property type="entry name" value="Molybdenum cofactor biosynthesis proteins"/>
    <property type="match status" value="1"/>
</dbReference>
<dbReference type="STRING" id="1684307.A0A316TZP2"/>
<name>A0A316TZP2_9BASI</name>
<dbReference type="SMART" id="SM00852">
    <property type="entry name" value="MoCF_biosynth"/>
    <property type="match status" value="1"/>
</dbReference>
<reference evidence="2 3" key="1">
    <citation type="journal article" date="2018" name="Mol. Biol. Evol.">
        <title>Broad Genomic Sampling Reveals a Smut Pathogenic Ancestry of the Fungal Clade Ustilaginomycotina.</title>
        <authorList>
            <person name="Kijpornyongpan T."/>
            <person name="Mondo S.J."/>
            <person name="Barry K."/>
            <person name="Sandor L."/>
            <person name="Lee J."/>
            <person name="Lipzen A."/>
            <person name="Pangilinan J."/>
            <person name="LaButti K."/>
            <person name="Hainaut M."/>
            <person name="Henrissat B."/>
            <person name="Grigoriev I.V."/>
            <person name="Spatafora J.W."/>
            <person name="Aime M.C."/>
        </authorList>
    </citation>
    <scope>NUCLEOTIDE SEQUENCE [LARGE SCALE GENOMIC DNA]</scope>
    <source>
        <strain evidence="2 3">MCA 4718</strain>
    </source>
</reference>
<dbReference type="InterPro" id="IPR036425">
    <property type="entry name" value="MoaB/Mog-like_dom_sf"/>
</dbReference>
<evidence type="ECO:0000259" key="1">
    <source>
        <dbReference type="SMART" id="SM00852"/>
    </source>
</evidence>
<dbReference type="Pfam" id="PF00994">
    <property type="entry name" value="MoCF_biosynth"/>
    <property type="match status" value="1"/>
</dbReference>
<dbReference type="InterPro" id="IPR001453">
    <property type="entry name" value="MoaB/Mog_dom"/>
</dbReference>
<dbReference type="AlphaFoldDB" id="A0A316TZP2"/>
<dbReference type="PANTHER" id="PTHR47675:SF1">
    <property type="entry name" value="MOLYBDOPTERIN BINDING DOMAIN PROTEIN (AFU_ORTHOLOGUE AFUA_5G11210)"/>
    <property type="match status" value="1"/>
</dbReference>
<dbReference type="Pfam" id="PF24102">
    <property type="entry name" value="FLAD1_M"/>
    <property type="match status" value="1"/>
</dbReference>
<dbReference type="PANTHER" id="PTHR47675">
    <property type="entry name" value="MOLYBDOPTERIN BINDING DOMAIN PROTEIN (AFU_ORTHOLOGUE AFUA_5G11210)"/>
    <property type="match status" value="1"/>
</dbReference>
<dbReference type="CDD" id="cd00885">
    <property type="entry name" value="cinA"/>
    <property type="match status" value="1"/>
</dbReference>
<protein>
    <submittedName>
        <fullName evidence="2">Molybdopterin binding protein</fullName>
    </submittedName>
</protein>
<dbReference type="GO" id="GO:0047884">
    <property type="term" value="F:FAD diphosphatase activity"/>
    <property type="evidence" value="ECO:0007669"/>
    <property type="project" value="TreeGrafter"/>
</dbReference>
<organism evidence="2 3">
    <name type="scientific">Pseudomicrostroma glucosiphilum</name>
    <dbReference type="NCBI Taxonomy" id="1684307"/>
    <lineage>
        <taxon>Eukaryota</taxon>
        <taxon>Fungi</taxon>
        <taxon>Dikarya</taxon>
        <taxon>Basidiomycota</taxon>
        <taxon>Ustilaginomycotina</taxon>
        <taxon>Exobasidiomycetes</taxon>
        <taxon>Microstromatales</taxon>
        <taxon>Microstromatales incertae sedis</taxon>
        <taxon>Pseudomicrostroma</taxon>
    </lineage>
</organism>
<dbReference type="OrthoDB" id="448496at2759"/>
<dbReference type="Proteomes" id="UP000245942">
    <property type="component" value="Unassembled WGS sequence"/>
</dbReference>
<dbReference type="GeneID" id="37014998"/>
<dbReference type="RefSeq" id="XP_025345610.1">
    <property type="nucleotide sequence ID" value="XM_025493264.1"/>
</dbReference>
<gene>
    <name evidence="2" type="ORF">BCV69DRAFT_285079</name>
</gene>
<dbReference type="EMBL" id="KZ819336">
    <property type="protein sequence ID" value="PWN18450.1"/>
    <property type="molecule type" value="Genomic_DNA"/>
</dbReference>
<sequence>MASSSQQAMPKFAMSDVSKHNQPLGPGKYVQTAGCIIIGDEVLNGKTKDSNSNYFAQFCFNRGIDLKRIEVIADDEEEIAEAVRRFGEKYDFTVTSGGIGPTFDDITYESIAKAFGAEPLEYHDETLRRMAEMQKGRSQSREQTEEMVTARKRMALFPSSKGSGAAQVEVIHPTESLWVPVVRINGRICILPGVPRLFEALLDGMEPYVPIDTSKPRPHRMLVHTKLPESSIAPYLEKLNTRCKQENIRLGSYPKFQGGVDVSLIGDDLKRLQELGEEVEKELDAKIVESGKLGE</sequence>
<dbReference type="Gene3D" id="3.40.980.10">
    <property type="entry name" value="MoaB/Mog-like domain"/>
    <property type="match status" value="1"/>
</dbReference>
<keyword evidence="3" id="KW-1185">Reference proteome</keyword>
<proteinExistence type="predicted"/>
<feature type="domain" description="MoaB/Mog" evidence="1">
    <location>
        <begin position="34"/>
        <end position="212"/>
    </location>
</feature>
<evidence type="ECO:0000313" key="3">
    <source>
        <dbReference type="Proteomes" id="UP000245942"/>
    </source>
</evidence>
<dbReference type="GO" id="GO:0042726">
    <property type="term" value="P:flavin-containing compound metabolic process"/>
    <property type="evidence" value="ECO:0007669"/>
    <property type="project" value="TreeGrafter"/>
</dbReference>